<dbReference type="PANTHER" id="PTHR19331">
    <property type="entry name" value="SCAVENGER RECEPTOR DOMAIN-CONTAINING"/>
    <property type="match status" value="1"/>
</dbReference>
<evidence type="ECO:0000256" key="5">
    <source>
        <dbReference type="SAM" id="MobiDB-lite"/>
    </source>
</evidence>
<gene>
    <name evidence="8" type="ORF">J0S82_012378</name>
</gene>
<dbReference type="OrthoDB" id="536948at2759"/>
<dbReference type="FunFam" id="3.10.250.10:FF:000057">
    <property type="entry name" value="Uncharacterized protein"/>
    <property type="match status" value="1"/>
</dbReference>
<feature type="disulfide bond" evidence="4">
    <location>
        <begin position="455"/>
        <end position="465"/>
    </location>
</feature>
<feature type="disulfide bond" evidence="4">
    <location>
        <begin position="213"/>
        <end position="277"/>
    </location>
</feature>
<evidence type="ECO:0000256" key="4">
    <source>
        <dbReference type="PROSITE-ProRule" id="PRU00196"/>
    </source>
</evidence>
<dbReference type="AlphaFoldDB" id="A0A8J6A0T0"/>
<evidence type="ECO:0000256" key="6">
    <source>
        <dbReference type="SAM" id="Phobius"/>
    </source>
</evidence>
<dbReference type="InterPro" id="IPR001190">
    <property type="entry name" value="SRCR"/>
</dbReference>
<feature type="non-terminal residue" evidence="8">
    <location>
        <position position="605"/>
    </location>
</feature>
<feature type="disulfide bond" evidence="4">
    <location>
        <begin position="257"/>
        <end position="267"/>
    </location>
</feature>
<reference evidence="8" key="1">
    <citation type="journal article" date="2021" name="Evol. Appl.">
        <title>The genome of the Pyrenean desman and the effects of bottlenecks and inbreeding on the genomic landscape of an endangered species.</title>
        <authorList>
            <person name="Escoda L."/>
            <person name="Castresana J."/>
        </authorList>
    </citation>
    <scope>NUCLEOTIDE SEQUENCE</scope>
    <source>
        <strain evidence="8">IBE-C5619</strain>
    </source>
</reference>
<evidence type="ECO:0000259" key="7">
    <source>
        <dbReference type="PROSITE" id="PS50287"/>
    </source>
</evidence>
<dbReference type="PRINTS" id="PR00258">
    <property type="entry name" value="SPERACTRCPTR"/>
</dbReference>
<dbReference type="GO" id="GO:0016020">
    <property type="term" value="C:membrane"/>
    <property type="evidence" value="ECO:0007669"/>
    <property type="project" value="InterPro"/>
</dbReference>
<keyword evidence="3 4" id="KW-1015">Disulfide bond</keyword>
<evidence type="ECO:0000313" key="9">
    <source>
        <dbReference type="Proteomes" id="UP000700334"/>
    </source>
</evidence>
<keyword evidence="1" id="KW-0732">Signal</keyword>
<feature type="non-terminal residue" evidence="8">
    <location>
        <position position="1"/>
    </location>
</feature>
<evidence type="ECO:0000256" key="3">
    <source>
        <dbReference type="ARBA" id="ARBA00023157"/>
    </source>
</evidence>
<sequence>SLTSSLSTKGFFLSPLKTDSPSPAGLSLQSPGEAAIPGMGERGRPLVLRQDPGYDDGHRKEFLPLHLTSSQPGGPWFLPKVSRGHGVEGLPTAQLSAHHVGLRQVPAVITDGAPGALVKDLHMPSQRWPPSTRRSCALSAEGEKPGAAPAQDICLPQQALQPQRRALPATLRDSQDQESFLLPDSLQLRLVDGYHSCAGRVEIFAQDSSVTICDHGWDLHDAHVVCRQLGCGEALNATVSAHFGGRSEASWDAGFQCTGGESLLWQCPLTSVENNYCSPGKEAGVICSGMASAFSKGLRNRKFQGSCVLLTLGSTVRALQETKLLSCVQVNYKACVSPCYLDWSRGPCLGTRPSPPVADPGLPLCFCRMEARELSICKPLHRYISPSQLPVPGSSPSRVLTGPWPCRQREAAPAGRKQHVLGPRGGLGCGSALDTPGAATFGPGNGPIWLDEVRCRGGESSLWACAAEPWGQSDCKHEEDAGVRCSASLPGFSGCSGPWPWRLLPDPLGTGGQEGARVVRRQLSPPPSEGSVMSRHGRAGGGPPGPTTLPSPHDPLLSSGSGSGSARGPGIFSLPGVLCFVLGALLFLVLVILGVQLHRGRAEHR</sequence>
<dbReference type="EMBL" id="JAGFMF010011800">
    <property type="protein sequence ID" value="KAG8512283.1"/>
    <property type="molecule type" value="Genomic_DNA"/>
</dbReference>
<keyword evidence="6" id="KW-1133">Transmembrane helix</keyword>
<feature type="transmembrane region" description="Helical" evidence="6">
    <location>
        <begin position="571"/>
        <end position="595"/>
    </location>
</feature>
<keyword evidence="9" id="KW-1185">Reference proteome</keyword>
<keyword evidence="6" id="KW-0472">Membrane</keyword>
<evidence type="ECO:0000256" key="1">
    <source>
        <dbReference type="ARBA" id="ARBA00022729"/>
    </source>
</evidence>
<protein>
    <submittedName>
        <fullName evidence="8">Antigen WC1.1</fullName>
    </submittedName>
</protein>
<feature type="disulfide bond" evidence="4">
    <location>
        <begin position="226"/>
        <end position="287"/>
    </location>
</feature>
<comment type="caution">
    <text evidence="8">The sequence shown here is derived from an EMBL/GenBank/DDBJ whole genome shotgun (WGS) entry which is preliminary data.</text>
</comment>
<evidence type="ECO:0000256" key="2">
    <source>
        <dbReference type="ARBA" id="ARBA00022737"/>
    </source>
</evidence>
<comment type="caution">
    <text evidence="4">Lacks conserved residue(s) required for the propagation of feature annotation.</text>
</comment>
<dbReference type="Proteomes" id="UP000700334">
    <property type="component" value="Unassembled WGS sequence"/>
</dbReference>
<dbReference type="PANTHER" id="PTHR19331:SF468">
    <property type="entry name" value="SCAVENGER RECEPTOR CYSTEINE-RICH TYPE 1 PROTEIN M160"/>
    <property type="match status" value="1"/>
</dbReference>
<dbReference type="FunFam" id="3.10.250.10:FF:000009">
    <property type="entry name" value="WC1"/>
    <property type="match status" value="1"/>
</dbReference>
<feature type="compositionally biased region" description="Pro residues" evidence="5">
    <location>
        <begin position="543"/>
        <end position="553"/>
    </location>
</feature>
<dbReference type="Pfam" id="PF00530">
    <property type="entry name" value="SRCR"/>
    <property type="match status" value="2"/>
</dbReference>
<evidence type="ECO:0000313" key="8">
    <source>
        <dbReference type="EMBL" id="KAG8512283.1"/>
    </source>
</evidence>
<dbReference type="SUPFAM" id="SSF56487">
    <property type="entry name" value="SRCR-like"/>
    <property type="match status" value="2"/>
</dbReference>
<feature type="region of interest" description="Disordered" evidence="5">
    <location>
        <begin position="521"/>
        <end position="565"/>
    </location>
</feature>
<keyword evidence="2" id="KW-0677">Repeat</keyword>
<feature type="region of interest" description="Disordered" evidence="5">
    <location>
        <begin position="1"/>
        <end position="41"/>
    </location>
</feature>
<dbReference type="SMART" id="SM00202">
    <property type="entry name" value="SR"/>
    <property type="match status" value="2"/>
</dbReference>
<feature type="domain" description="SRCR" evidence="7">
    <location>
        <begin position="427"/>
        <end position="486"/>
    </location>
</feature>
<accession>A0A8J6A0T0</accession>
<dbReference type="Gene3D" id="3.10.250.10">
    <property type="entry name" value="SRCR-like domain"/>
    <property type="match status" value="2"/>
</dbReference>
<keyword evidence="6" id="KW-0812">Transmembrane</keyword>
<feature type="domain" description="SRCR" evidence="7">
    <location>
        <begin position="188"/>
        <end position="288"/>
    </location>
</feature>
<dbReference type="InterPro" id="IPR036772">
    <property type="entry name" value="SRCR-like_dom_sf"/>
</dbReference>
<organism evidence="8 9">
    <name type="scientific">Galemys pyrenaicus</name>
    <name type="common">Iberian desman</name>
    <name type="synonym">Pyrenean desman</name>
    <dbReference type="NCBI Taxonomy" id="202257"/>
    <lineage>
        <taxon>Eukaryota</taxon>
        <taxon>Metazoa</taxon>
        <taxon>Chordata</taxon>
        <taxon>Craniata</taxon>
        <taxon>Vertebrata</taxon>
        <taxon>Euteleostomi</taxon>
        <taxon>Mammalia</taxon>
        <taxon>Eutheria</taxon>
        <taxon>Laurasiatheria</taxon>
        <taxon>Eulipotyphla</taxon>
        <taxon>Talpidae</taxon>
        <taxon>Galemys</taxon>
    </lineage>
</organism>
<proteinExistence type="predicted"/>
<name>A0A8J6A0T0_GALPY</name>
<dbReference type="PROSITE" id="PS50287">
    <property type="entry name" value="SRCR_2"/>
    <property type="match status" value="2"/>
</dbReference>